<dbReference type="OrthoDB" id="3183892at2"/>
<dbReference type="RefSeq" id="WP_074649423.1">
    <property type="nucleotide sequence ID" value="NZ_FOIL01000019.1"/>
</dbReference>
<name>A0A1I0EKK0_9FIRM</name>
<reference evidence="1 2" key="1">
    <citation type="submission" date="2016-10" db="EMBL/GenBank/DDBJ databases">
        <authorList>
            <person name="de Groot N.N."/>
        </authorList>
    </citation>
    <scope>NUCLEOTIDE SEQUENCE [LARGE SCALE GENOMIC DNA]</scope>
    <source>
        <strain evidence="1 2">KH1P1</strain>
    </source>
</reference>
<dbReference type="AlphaFoldDB" id="A0A1I0EKK0"/>
<accession>A0A1I0EKK0</accession>
<organism evidence="1 2">
    <name type="scientific">[Clostridium] aminophilum</name>
    <dbReference type="NCBI Taxonomy" id="1526"/>
    <lineage>
        <taxon>Bacteria</taxon>
        <taxon>Bacillati</taxon>
        <taxon>Bacillota</taxon>
        <taxon>Clostridia</taxon>
        <taxon>Lachnospirales</taxon>
        <taxon>Lachnospiraceae</taxon>
    </lineage>
</organism>
<protein>
    <recommendedName>
        <fullName evidence="3">DUF4869 domain-containing protein</fullName>
    </recommendedName>
</protein>
<evidence type="ECO:0000313" key="1">
    <source>
        <dbReference type="EMBL" id="SET45833.1"/>
    </source>
</evidence>
<proteinExistence type="predicted"/>
<gene>
    <name evidence="1" type="ORF">SAMN04487771_101918</name>
</gene>
<dbReference type="Proteomes" id="UP000199820">
    <property type="component" value="Unassembled WGS sequence"/>
</dbReference>
<dbReference type="Pfam" id="PF16163">
    <property type="entry name" value="DUF4869"/>
    <property type="match status" value="1"/>
</dbReference>
<dbReference type="InterPro" id="IPR032360">
    <property type="entry name" value="DUF4869"/>
</dbReference>
<sequence length="145" mass="16439">MLNIYFGEMPEAIYDTSTYFRHAYKNKWITDPMTVEMIRDVDKSEVIDDNLIQSPVLGPISPSQLSGGAKTLILIYKDSDKIFNASKCGDNCAKWLLKMSEKKKKVINLRHIMDFGNGKFKVKVVNNGKIATNMKELVLLAGEYV</sequence>
<keyword evidence="2" id="KW-1185">Reference proteome</keyword>
<dbReference type="EMBL" id="FOIL01000019">
    <property type="protein sequence ID" value="SET45833.1"/>
    <property type="molecule type" value="Genomic_DNA"/>
</dbReference>
<evidence type="ECO:0008006" key="3">
    <source>
        <dbReference type="Google" id="ProtNLM"/>
    </source>
</evidence>
<evidence type="ECO:0000313" key="2">
    <source>
        <dbReference type="Proteomes" id="UP000199820"/>
    </source>
</evidence>